<organism evidence="3 4">
    <name type="scientific">Skeletonema marinoi</name>
    <dbReference type="NCBI Taxonomy" id="267567"/>
    <lineage>
        <taxon>Eukaryota</taxon>
        <taxon>Sar</taxon>
        <taxon>Stramenopiles</taxon>
        <taxon>Ochrophyta</taxon>
        <taxon>Bacillariophyta</taxon>
        <taxon>Coscinodiscophyceae</taxon>
        <taxon>Thalassiosirophycidae</taxon>
        <taxon>Thalassiosirales</taxon>
        <taxon>Skeletonemataceae</taxon>
        <taxon>Skeletonema</taxon>
        <taxon>Skeletonema marinoi-dohrnii complex</taxon>
    </lineage>
</organism>
<sequence>MKKPVALTPIALMLCPSLVMSLQIITPPLKEQKSLVPSFSSIKQPCYHTTMRHRRKNSSSFATTAPVTTAASSYTTLFSTPTNAIDAEIIKYKRTLLFPSNTKRRRNSGSPLHSSTSSNENASSPSEEDTTTTTSPSESTISFLKAVDNFGMSLKPLAIQAYEKSNAINGESKQQQTNNKQTSLKSLLHCVKSNILWMMYIIYRGYRGFFVILPAVFREVYRQLEESDLVMDAYGDEEVENGGGSSGGEVGEKKPLRLRTRITTSILSSILTMSYVVSGGIRVLGKFIQTFTNTTSVESSLEAAADEMADNEDKLAGRYKGK</sequence>
<keyword evidence="2" id="KW-0732">Signal</keyword>
<evidence type="ECO:0000313" key="4">
    <source>
        <dbReference type="Proteomes" id="UP001224775"/>
    </source>
</evidence>
<comment type="caution">
    <text evidence="3">The sequence shown here is derived from an EMBL/GenBank/DDBJ whole genome shotgun (WGS) entry which is preliminary data.</text>
</comment>
<keyword evidence="4" id="KW-1185">Reference proteome</keyword>
<name>A0AAD8Y397_9STRA</name>
<gene>
    <name evidence="3" type="ORF">QTG54_010165</name>
</gene>
<protein>
    <submittedName>
        <fullName evidence="3">Uncharacterized protein</fullName>
    </submittedName>
</protein>
<evidence type="ECO:0000256" key="1">
    <source>
        <dbReference type="SAM" id="MobiDB-lite"/>
    </source>
</evidence>
<dbReference type="EMBL" id="JATAAI010000019">
    <property type="protein sequence ID" value="KAK1738849.1"/>
    <property type="molecule type" value="Genomic_DNA"/>
</dbReference>
<accession>A0AAD8Y397</accession>
<dbReference type="AlphaFoldDB" id="A0AAD8Y397"/>
<feature type="region of interest" description="Disordered" evidence="1">
    <location>
        <begin position="101"/>
        <end position="138"/>
    </location>
</feature>
<dbReference type="Proteomes" id="UP001224775">
    <property type="component" value="Unassembled WGS sequence"/>
</dbReference>
<evidence type="ECO:0000256" key="2">
    <source>
        <dbReference type="SAM" id="SignalP"/>
    </source>
</evidence>
<feature type="chain" id="PRO_5042060898" evidence="2">
    <location>
        <begin position="22"/>
        <end position="322"/>
    </location>
</feature>
<feature type="signal peptide" evidence="2">
    <location>
        <begin position="1"/>
        <end position="21"/>
    </location>
</feature>
<reference evidence="3" key="1">
    <citation type="submission" date="2023-06" db="EMBL/GenBank/DDBJ databases">
        <title>Survivors Of The Sea: Transcriptome response of Skeletonema marinoi to long-term dormancy.</title>
        <authorList>
            <person name="Pinder M.I.M."/>
            <person name="Kourtchenko O."/>
            <person name="Robertson E.K."/>
            <person name="Larsson T."/>
            <person name="Maumus F."/>
            <person name="Osuna-Cruz C.M."/>
            <person name="Vancaester E."/>
            <person name="Stenow R."/>
            <person name="Vandepoele K."/>
            <person name="Ploug H."/>
            <person name="Bruchert V."/>
            <person name="Godhe A."/>
            <person name="Topel M."/>
        </authorList>
    </citation>
    <scope>NUCLEOTIDE SEQUENCE</scope>
    <source>
        <strain evidence="3">R05AC</strain>
    </source>
</reference>
<evidence type="ECO:0000313" key="3">
    <source>
        <dbReference type="EMBL" id="KAK1738849.1"/>
    </source>
</evidence>
<proteinExistence type="predicted"/>
<feature type="compositionally biased region" description="Low complexity" evidence="1">
    <location>
        <begin position="114"/>
        <end position="138"/>
    </location>
</feature>